<dbReference type="STRING" id="1173061.A0A0J9XC61"/>
<evidence type="ECO:0000313" key="7">
    <source>
        <dbReference type="Proteomes" id="UP000242525"/>
    </source>
</evidence>
<reference evidence="6" key="1">
    <citation type="submission" date="2014-03" db="EMBL/GenBank/DDBJ databases">
        <authorList>
            <person name="Casaregola S."/>
        </authorList>
    </citation>
    <scope>NUCLEOTIDE SEQUENCE [LARGE SCALE GENOMIC DNA]</scope>
    <source>
        <strain evidence="6">CLIB 918</strain>
    </source>
</reference>
<organism evidence="6 7">
    <name type="scientific">Geotrichum candidum</name>
    <name type="common">Oospora lactis</name>
    <name type="synonym">Dipodascus geotrichum</name>
    <dbReference type="NCBI Taxonomy" id="1173061"/>
    <lineage>
        <taxon>Eukaryota</taxon>
        <taxon>Fungi</taxon>
        <taxon>Dikarya</taxon>
        <taxon>Ascomycota</taxon>
        <taxon>Saccharomycotina</taxon>
        <taxon>Dipodascomycetes</taxon>
        <taxon>Dipodascales</taxon>
        <taxon>Dipodascaceae</taxon>
        <taxon>Geotrichum</taxon>
    </lineage>
</organism>
<dbReference type="FunFam" id="2.20.28.30:FF:000003">
    <property type="entry name" value="DNA-directed RNA polymerases I, II, and III subunit RPABC4"/>
    <property type="match status" value="1"/>
</dbReference>
<gene>
    <name evidence="6" type="ORF">BN980_GECA09s00945g</name>
</gene>
<dbReference type="EMBL" id="CCBN010000009">
    <property type="protein sequence ID" value="CDO54895.1"/>
    <property type="molecule type" value="Genomic_DNA"/>
</dbReference>
<comment type="subcellular location">
    <subcellularLocation>
        <location evidence="1">Nucleus</location>
    </subcellularLocation>
</comment>
<keyword evidence="4" id="KW-0539">Nucleus</keyword>
<keyword evidence="2" id="KW-0479">Metal-binding</keyword>
<keyword evidence="3" id="KW-0862">Zinc</keyword>
<dbReference type="PANTHER" id="PTHR12056:SF2">
    <property type="entry name" value="GEO11084P1"/>
    <property type="match status" value="1"/>
</dbReference>
<dbReference type="PANTHER" id="PTHR12056">
    <property type="entry name" value="DNA-DIRECTED RNA POLYMERASES I, II, AND III"/>
    <property type="match status" value="1"/>
</dbReference>
<comment type="caution">
    <text evidence="6">The sequence shown here is derived from an EMBL/GenBank/DDBJ whole genome shotgun (WGS) entry which is preliminary data.</text>
</comment>
<comment type="similarity">
    <text evidence="5">Belongs to the archaeal Rpo12/eukaryotic RPC10 RNA polymerase subunit family.</text>
</comment>
<keyword evidence="7" id="KW-1185">Reference proteome</keyword>
<protein>
    <submittedName>
        <fullName evidence="6">Similar to Saccharomyces cerevisiae YHR143W-A RPC10 RNA polymerase subunit ABC10-alpha</fullName>
    </submittedName>
</protein>
<evidence type="ECO:0000313" key="6">
    <source>
        <dbReference type="EMBL" id="CDO54895.1"/>
    </source>
</evidence>
<dbReference type="InterPro" id="IPR039747">
    <property type="entry name" value="RPABC4"/>
</dbReference>
<dbReference type="GO" id="GO:0005736">
    <property type="term" value="C:RNA polymerase I complex"/>
    <property type="evidence" value="ECO:0007669"/>
    <property type="project" value="TreeGrafter"/>
</dbReference>
<dbReference type="SUPFAM" id="SSF63393">
    <property type="entry name" value="RNA polymerase subunits"/>
    <property type="match status" value="1"/>
</dbReference>
<name>A0A0J9XC61_GEOCN</name>
<proteinExistence type="inferred from homology"/>
<dbReference type="InterPro" id="IPR029040">
    <property type="entry name" value="RPABC4/Spt4"/>
</dbReference>
<dbReference type="SMART" id="SM00659">
    <property type="entry name" value="RPOLCX"/>
    <property type="match status" value="1"/>
</dbReference>
<evidence type="ECO:0000256" key="1">
    <source>
        <dbReference type="ARBA" id="ARBA00004123"/>
    </source>
</evidence>
<dbReference type="Proteomes" id="UP000242525">
    <property type="component" value="Unassembled WGS sequence"/>
</dbReference>
<evidence type="ECO:0000256" key="4">
    <source>
        <dbReference type="ARBA" id="ARBA00023242"/>
    </source>
</evidence>
<accession>A0A0J9XC61</accession>
<dbReference type="Pfam" id="PF03604">
    <property type="entry name" value="Zn_ribbon_RPAB4"/>
    <property type="match status" value="1"/>
</dbReference>
<dbReference type="Gene3D" id="2.20.28.30">
    <property type="entry name" value="RNA polymerase ii, chain L"/>
    <property type="match status" value="1"/>
</dbReference>
<dbReference type="AlphaFoldDB" id="A0A0J9XC61"/>
<evidence type="ECO:0000256" key="2">
    <source>
        <dbReference type="ARBA" id="ARBA00022723"/>
    </source>
</evidence>
<sequence length="74" mass="8209">MSNKEAFVPPTTLSGLSAAAAGINTYKSYGVRYICANCATKVTLNKGDPVRCKECGHRVLYKERTRRPIQFEAR</sequence>
<dbReference type="GO" id="GO:0005665">
    <property type="term" value="C:RNA polymerase II, core complex"/>
    <property type="evidence" value="ECO:0007669"/>
    <property type="project" value="TreeGrafter"/>
</dbReference>
<dbReference type="GO" id="GO:0005666">
    <property type="term" value="C:RNA polymerase III complex"/>
    <property type="evidence" value="ECO:0007669"/>
    <property type="project" value="TreeGrafter"/>
</dbReference>
<dbReference type="InterPro" id="IPR006591">
    <property type="entry name" value="RNAP_P/RPABC4"/>
</dbReference>
<dbReference type="GO" id="GO:0003899">
    <property type="term" value="F:DNA-directed RNA polymerase activity"/>
    <property type="evidence" value="ECO:0007669"/>
    <property type="project" value="InterPro"/>
</dbReference>
<dbReference type="GO" id="GO:0006351">
    <property type="term" value="P:DNA-templated transcription"/>
    <property type="evidence" value="ECO:0007669"/>
    <property type="project" value="InterPro"/>
</dbReference>
<dbReference type="GO" id="GO:0008270">
    <property type="term" value="F:zinc ion binding"/>
    <property type="evidence" value="ECO:0007669"/>
    <property type="project" value="InterPro"/>
</dbReference>
<dbReference type="GO" id="GO:0003677">
    <property type="term" value="F:DNA binding"/>
    <property type="evidence" value="ECO:0007669"/>
    <property type="project" value="InterPro"/>
</dbReference>
<dbReference type="OrthoDB" id="5585087at2759"/>
<evidence type="ECO:0000256" key="5">
    <source>
        <dbReference type="ARBA" id="ARBA00025770"/>
    </source>
</evidence>
<evidence type="ECO:0000256" key="3">
    <source>
        <dbReference type="ARBA" id="ARBA00022833"/>
    </source>
</evidence>